<organism evidence="2 3">
    <name type="scientific">Fusarium venenatum</name>
    <dbReference type="NCBI Taxonomy" id="56646"/>
    <lineage>
        <taxon>Eukaryota</taxon>
        <taxon>Fungi</taxon>
        <taxon>Dikarya</taxon>
        <taxon>Ascomycota</taxon>
        <taxon>Pezizomycotina</taxon>
        <taxon>Sordariomycetes</taxon>
        <taxon>Hypocreomycetidae</taxon>
        <taxon>Hypocreales</taxon>
        <taxon>Nectriaceae</taxon>
        <taxon>Fusarium</taxon>
    </lineage>
</organism>
<dbReference type="STRING" id="56646.A0A2L2SYZ9"/>
<evidence type="ECO:0000313" key="3">
    <source>
        <dbReference type="Proteomes" id="UP000245910"/>
    </source>
</evidence>
<evidence type="ECO:0000313" key="2">
    <source>
        <dbReference type="EMBL" id="CEI60143.1"/>
    </source>
</evidence>
<reference evidence="3" key="1">
    <citation type="submission" date="2014-10" db="EMBL/GenBank/DDBJ databases">
        <authorList>
            <person name="King R."/>
        </authorList>
    </citation>
    <scope>NUCLEOTIDE SEQUENCE [LARGE SCALE GENOMIC DNA]</scope>
    <source>
        <strain evidence="3">A3/5</strain>
    </source>
</reference>
<dbReference type="RefSeq" id="XP_025583863.1">
    <property type="nucleotide sequence ID" value="XM_025732903.2"/>
</dbReference>
<accession>A0A2L2SYZ9</accession>
<dbReference type="PANTHER" id="PTHR33112">
    <property type="entry name" value="DOMAIN PROTEIN, PUTATIVE-RELATED"/>
    <property type="match status" value="1"/>
</dbReference>
<name>A0A2L2SYZ9_9HYPO</name>
<dbReference type="Proteomes" id="UP000245910">
    <property type="component" value="Chromosome II"/>
</dbReference>
<dbReference type="Pfam" id="PF06985">
    <property type="entry name" value="HET"/>
    <property type="match status" value="1"/>
</dbReference>
<dbReference type="EMBL" id="LN649230">
    <property type="protein sequence ID" value="CEI60143.1"/>
    <property type="molecule type" value="Genomic_DNA"/>
</dbReference>
<dbReference type="PANTHER" id="PTHR33112:SF16">
    <property type="entry name" value="HETEROKARYON INCOMPATIBILITY DOMAIN-CONTAINING PROTEIN"/>
    <property type="match status" value="1"/>
</dbReference>
<dbReference type="KEGG" id="fvn:FVRRES_04579"/>
<dbReference type="InterPro" id="IPR010730">
    <property type="entry name" value="HET"/>
</dbReference>
<sequence length="274" mass="31250">MIDQGSGTKAIQNYPHPPVKPQYAKCFSPWHRRHTAYNFGWYKTIAEVHEYAIKGCGICLQLLRTGTYSFYQDSLELVKGFCGQMSAYLSLDKAFWTVSARFYCYEDLSHYGISVDERKEVKKKWSAIAYPFSYSSPEHEYLEKITDDSRITCIMALCKEWLAKFDLDHECRDVSKIHPEALPTSLVNIDGDGARLCPDTSLMPTSTNYATLSHCWGLKKFLALNKSNISGFCGCIPFNSLTKTFRKAIVIARSLGFKYIWIDSLCIIQDDALD</sequence>
<proteinExistence type="predicted"/>
<keyword evidence="3" id="KW-1185">Reference proteome</keyword>
<feature type="domain" description="Heterokaryon incompatibility" evidence="1">
    <location>
        <begin position="209"/>
        <end position="271"/>
    </location>
</feature>
<dbReference type="GeneID" id="37256218"/>
<evidence type="ECO:0000259" key="1">
    <source>
        <dbReference type="Pfam" id="PF06985"/>
    </source>
</evidence>
<protein>
    <recommendedName>
        <fullName evidence="1">Heterokaryon incompatibility domain-containing protein</fullName>
    </recommendedName>
</protein>
<dbReference type="AlphaFoldDB" id="A0A2L2SYZ9"/>